<keyword evidence="8" id="KW-1185">Reference proteome</keyword>
<feature type="region of interest" description="Disordered" evidence="6">
    <location>
        <begin position="124"/>
        <end position="198"/>
    </location>
</feature>
<feature type="chain" id="PRO_5003472705" description="RxLR effector protein" evidence="5">
    <location>
        <begin position="23"/>
        <end position="198"/>
    </location>
</feature>
<comment type="domain">
    <text evidence="5">The RxLR-dEER motif acts to carry the protein into the host cell cytoplasm through binding to cell surface phosphatidylinositol-3-phosphate.</text>
</comment>
<accession>G4ZNW7</accession>
<evidence type="ECO:0000256" key="4">
    <source>
        <dbReference type="ARBA" id="ARBA00022729"/>
    </source>
</evidence>
<name>G4ZNW7_PHYSP</name>
<feature type="region of interest" description="Disordered" evidence="6">
    <location>
        <begin position="64"/>
        <end position="83"/>
    </location>
</feature>
<dbReference type="RefSeq" id="XP_009529184.1">
    <property type="nucleotide sequence ID" value="XM_009530889.1"/>
</dbReference>
<proteinExistence type="inferred from homology"/>
<dbReference type="Pfam" id="PF16810">
    <property type="entry name" value="RXLR"/>
    <property type="match status" value="1"/>
</dbReference>
<keyword evidence="4 5" id="KW-0732">Signal</keyword>
<sequence length="198" mass="20649">MRVCYVLLAAAAALLASHQVVAISSRAEVSRVAANEEIQSIDAAPNTQAAEDRQSCGRREIAAPSNLGLSSGKRRMPSTTGELPEYRDHVLKAFDEAGQLKSLRPAWTDGISVVADVGERSARASSRVIAPTGAPLQQPKSQKENAATDATTAADGDAPKKGRSWTSKTAHAGTGDSDKAGSKQISNHKASCSRPVGC</sequence>
<feature type="compositionally biased region" description="Low complexity" evidence="6">
    <location>
        <begin position="147"/>
        <end position="156"/>
    </location>
</feature>
<organism evidence="7 8">
    <name type="scientific">Phytophthora sojae (strain P6497)</name>
    <name type="common">Soybean stem and root rot agent</name>
    <name type="synonym">Phytophthora megasperma f. sp. glycines</name>
    <dbReference type="NCBI Taxonomy" id="1094619"/>
    <lineage>
        <taxon>Eukaryota</taxon>
        <taxon>Sar</taxon>
        <taxon>Stramenopiles</taxon>
        <taxon>Oomycota</taxon>
        <taxon>Peronosporomycetes</taxon>
        <taxon>Peronosporales</taxon>
        <taxon>Peronosporaceae</taxon>
        <taxon>Phytophthora</taxon>
    </lineage>
</organism>
<evidence type="ECO:0000256" key="6">
    <source>
        <dbReference type="SAM" id="MobiDB-lite"/>
    </source>
</evidence>
<gene>
    <name evidence="7" type="ORF">PHYSODRAFT_301954</name>
</gene>
<dbReference type="EMBL" id="JH159155">
    <property type="protein sequence ID" value="EGZ15435.1"/>
    <property type="molecule type" value="Genomic_DNA"/>
</dbReference>
<feature type="signal peptide" evidence="5">
    <location>
        <begin position="1"/>
        <end position="22"/>
    </location>
</feature>
<dbReference type="Proteomes" id="UP000002640">
    <property type="component" value="Unassembled WGS sequence"/>
</dbReference>
<evidence type="ECO:0000256" key="2">
    <source>
        <dbReference type="ARBA" id="ARBA00010400"/>
    </source>
</evidence>
<evidence type="ECO:0000313" key="7">
    <source>
        <dbReference type="EMBL" id="EGZ15435.1"/>
    </source>
</evidence>
<evidence type="ECO:0000256" key="5">
    <source>
        <dbReference type="RuleBase" id="RU367124"/>
    </source>
</evidence>
<comment type="function">
    <text evidence="5">Effector that suppresses plant defense responses during pathogen infection.</text>
</comment>
<evidence type="ECO:0000256" key="3">
    <source>
        <dbReference type="ARBA" id="ARBA00022525"/>
    </source>
</evidence>
<evidence type="ECO:0000313" key="8">
    <source>
        <dbReference type="Proteomes" id="UP000002640"/>
    </source>
</evidence>
<dbReference type="InterPro" id="IPR031825">
    <property type="entry name" value="RXLR"/>
</dbReference>
<dbReference type="AlphaFoldDB" id="G4ZNW7"/>
<reference evidence="7 8" key="1">
    <citation type="journal article" date="2006" name="Science">
        <title>Phytophthora genome sequences uncover evolutionary origins and mechanisms of pathogenesis.</title>
        <authorList>
            <person name="Tyler B.M."/>
            <person name="Tripathy S."/>
            <person name="Zhang X."/>
            <person name="Dehal P."/>
            <person name="Jiang R.H."/>
            <person name="Aerts A."/>
            <person name="Arredondo F.D."/>
            <person name="Baxter L."/>
            <person name="Bensasson D."/>
            <person name="Beynon J.L."/>
            <person name="Chapman J."/>
            <person name="Damasceno C.M."/>
            <person name="Dorrance A.E."/>
            <person name="Dou D."/>
            <person name="Dickerman A.W."/>
            <person name="Dubchak I.L."/>
            <person name="Garbelotto M."/>
            <person name="Gijzen M."/>
            <person name="Gordon S.G."/>
            <person name="Govers F."/>
            <person name="Grunwald N.J."/>
            <person name="Huang W."/>
            <person name="Ivors K.L."/>
            <person name="Jones R.W."/>
            <person name="Kamoun S."/>
            <person name="Krampis K."/>
            <person name="Lamour K.H."/>
            <person name="Lee M.K."/>
            <person name="McDonald W.H."/>
            <person name="Medina M."/>
            <person name="Meijer H.J."/>
            <person name="Nordberg E.K."/>
            <person name="Maclean D.J."/>
            <person name="Ospina-Giraldo M.D."/>
            <person name="Morris P.F."/>
            <person name="Phuntumart V."/>
            <person name="Putnam N.H."/>
            <person name="Rash S."/>
            <person name="Rose J.K."/>
            <person name="Sakihama Y."/>
            <person name="Salamov A.A."/>
            <person name="Savidor A."/>
            <person name="Scheuring C.F."/>
            <person name="Smith B.M."/>
            <person name="Sobral B.W."/>
            <person name="Terry A."/>
            <person name="Torto-Alalibo T.A."/>
            <person name="Win J."/>
            <person name="Xu Z."/>
            <person name="Zhang H."/>
            <person name="Grigoriev I.V."/>
            <person name="Rokhsar D.S."/>
            <person name="Boore J.L."/>
        </authorList>
    </citation>
    <scope>NUCLEOTIDE SEQUENCE [LARGE SCALE GENOMIC DNA]</scope>
    <source>
        <strain evidence="7 8">P6497</strain>
    </source>
</reference>
<evidence type="ECO:0000256" key="1">
    <source>
        <dbReference type="ARBA" id="ARBA00004613"/>
    </source>
</evidence>
<comment type="similarity">
    <text evidence="2 5">Belongs to the RxLR effector family.</text>
</comment>
<protein>
    <recommendedName>
        <fullName evidence="5">RxLR effector protein</fullName>
    </recommendedName>
</protein>
<dbReference type="GeneID" id="20642087"/>
<comment type="subcellular location">
    <subcellularLocation>
        <location evidence="1 5">Secreted</location>
    </subcellularLocation>
</comment>
<keyword evidence="3 5" id="KW-0964">Secreted</keyword>
<dbReference type="KEGG" id="psoj:PHYSODRAFT_301954"/>
<dbReference type="InParanoid" id="G4ZNW7"/>